<keyword evidence="9" id="KW-0445">Lipid transport</keyword>
<keyword evidence="5" id="KW-0547">Nucleotide-binding</keyword>
<evidence type="ECO:0000256" key="10">
    <source>
        <dbReference type="ARBA" id="ARBA00023136"/>
    </source>
</evidence>
<comment type="subcellular location">
    <subcellularLocation>
        <location evidence="1">Cell membrane</location>
        <topology evidence="1">Multi-pass membrane protein</topology>
    </subcellularLocation>
</comment>
<dbReference type="InterPro" id="IPR011917">
    <property type="entry name" value="ABC_transpr_lipidA"/>
</dbReference>
<keyword evidence="7" id="KW-1278">Translocase</keyword>
<evidence type="ECO:0000256" key="8">
    <source>
        <dbReference type="ARBA" id="ARBA00022989"/>
    </source>
</evidence>
<dbReference type="GO" id="GO:0015421">
    <property type="term" value="F:ABC-type oligopeptide transporter activity"/>
    <property type="evidence" value="ECO:0007669"/>
    <property type="project" value="TreeGrafter"/>
</dbReference>
<dbReference type="SUPFAM" id="SSF90123">
    <property type="entry name" value="ABC transporter transmembrane region"/>
    <property type="match status" value="1"/>
</dbReference>
<feature type="transmembrane region" description="Helical" evidence="11">
    <location>
        <begin position="220"/>
        <end position="242"/>
    </location>
</feature>
<dbReference type="InterPro" id="IPR003593">
    <property type="entry name" value="AAA+_ATPase"/>
</dbReference>
<dbReference type="GO" id="GO:0005886">
    <property type="term" value="C:plasma membrane"/>
    <property type="evidence" value="ECO:0007669"/>
    <property type="project" value="UniProtKB-SubCell"/>
</dbReference>
<dbReference type="GO" id="GO:0034040">
    <property type="term" value="F:ATPase-coupled lipid transmembrane transporter activity"/>
    <property type="evidence" value="ECO:0007669"/>
    <property type="project" value="InterPro"/>
</dbReference>
<dbReference type="PANTHER" id="PTHR43394">
    <property type="entry name" value="ATP-DEPENDENT PERMEASE MDL1, MITOCHONDRIAL"/>
    <property type="match status" value="1"/>
</dbReference>
<evidence type="ECO:0000259" key="13">
    <source>
        <dbReference type="PROSITE" id="PS50929"/>
    </source>
</evidence>
<dbReference type="InterPro" id="IPR017871">
    <property type="entry name" value="ABC_transporter-like_CS"/>
</dbReference>
<feature type="transmembrane region" description="Helical" evidence="11">
    <location>
        <begin position="40"/>
        <end position="60"/>
    </location>
</feature>
<keyword evidence="3" id="KW-1003">Cell membrane</keyword>
<dbReference type="PANTHER" id="PTHR43394:SF1">
    <property type="entry name" value="ATP-BINDING CASSETTE SUB-FAMILY B MEMBER 10, MITOCHONDRIAL"/>
    <property type="match status" value="1"/>
</dbReference>
<proteinExistence type="predicted"/>
<keyword evidence="6 14" id="KW-0067">ATP-binding</keyword>
<dbReference type="InterPro" id="IPR027417">
    <property type="entry name" value="P-loop_NTPase"/>
</dbReference>
<dbReference type="SUPFAM" id="SSF52540">
    <property type="entry name" value="P-loop containing nucleoside triphosphate hydrolases"/>
    <property type="match status" value="1"/>
</dbReference>
<keyword evidence="10 11" id="KW-0472">Membrane</keyword>
<evidence type="ECO:0000256" key="6">
    <source>
        <dbReference type="ARBA" id="ARBA00022840"/>
    </source>
</evidence>
<evidence type="ECO:0000313" key="15">
    <source>
        <dbReference type="Proteomes" id="UP000325372"/>
    </source>
</evidence>
<dbReference type="NCBIfam" id="TIGR02203">
    <property type="entry name" value="MsbA_lipidA"/>
    <property type="match status" value="1"/>
</dbReference>
<dbReference type="Gene3D" id="1.20.1560.10">
    <property type="entry name" value="ABC transporter type 1, transmembrane domain"/>
    <property type="match status" value="1"/>
</dbReference>
<dbReference type="CDD" id="cd18552">
    <property type="entry name" value="ABC_6TM_MsbA_like"/>
    <property type="match status" value="1"/>
</dbReference>
<dbReference type="InterPro" id="IPR036640">
    <property type="entry name" value="ABC1_TM_sf"/>
</dbReference>
<dbReference type="PROSITE" id="PS50929">
    <property type="entry name" value="ABC_TM1F"/>
    <property type="match status" value="1"/>
</dbReference>
<name>A0A5N0TDF2_9GAMM</name>
<evidence type="ECO:0000256" key="7">
    <source>
        <dbReference type="ARBA" id="ARBA00022967"/>
    </source>
</evidence>
<evidence type="ECO:0000259" key="12">
    <source>
        <dbReference type="PROSITE" id="PS50893"/>
    </source>
</evidence>
<dbReference type="InterPro" id="IPR039421">
    <property type="entry name" value="Type_1_exporter"/>
</dbReference>
<dbReference type="FunFam" id="3.40.50.300:FF:000140">
    <property type="entry name" value="Lipid A export ATP-binding/permease protein MsbA"/>
    <property type="match status" value="1"/>
</dbReference>
<reference evidence="14 15" key="1">
    <citation type="submission" date="2019-09" db="EMBL/GenBank/DDBJ databases">
        <title>Wenzhouxiangella sp. Genome sequencing and assembly.</title>
        <authorList>
            <person name="Zhang R."/>
        </authorList>
    </citation>
    <scope>NUCLEOTIDE SEQUENCE [LARGE SCALE GENOMIC DNA]</scope>
    <source>
        <strain evidence="14 15">W260</strain>
    </source>
</reference>
<accession>A0A5N0TDF2</accession>
<dbReference type="EMBL" id="VYXP01000004">
    <property type="protein sequence ID" value="KAA9132107.1"/>
    <property type="molecule type" value="Genomic_DNA"/>
</dbReference>
<keyword evidence="4 11" id="KW-0812">Transmembrane</keyword>
<evidence type="ECO:0000256" key="1">
    <source>
        <dbReference type="ARBA" id="ARBA00004651"/>
    </source>
</evidence>
<dbReference type="GO" id="GO:0016887">
    <property type="term" value="F:ATP hydrolysis activity"/>
    <property type="evidence" value="ECO:0007669"/>
    <property type="project" value="InterPro"/>
</dbReference>
<dbReference type="Gene3D" id="3.40.50.300">
    <property type="entry name" value="P-loop containing nucleotide triphosphate hydrolases"/>
    <property type="match status" value="1"/>
</dbReference>
<keyword evidence="15" id="KW-1185">Reference proteome</keyword>
<evidence type="ECO:0000256" key="4">
    <source>
        <dbReference type="ARBA" id="ARBA00022692"/>
    </source>
</evidence>
<dbReference type="PROSITE" id="PS50893">
    <property type="entry name" value="ABC_TRANSPORTER_2"/>
    <property type="match status" value="1"/>
</dbReference>
<evidence type="ECO:0000256" key="5">
    <source>
        <dbReference type="ARBA" id="ARBA00022741"/>
    </source>
</evidence>
<evidence type="ECO:0000256" key="11">
    <source>
        <dbReference type="SAM" id="Phobius"/>
    </source>
</evidence>
<comment type="caution">
    <text evidence="14">The sequence shown here is derived from an EMBL/GenBank/DDBJ whole genome shotgun (WGS) entry which is preliminary data.</text>
</comment>
<dbReference type="AlphaFoldDB" id="A0A5N0TDF2"/>
<organism evidence="14 15">
    <name type="scientific">Marinihelvus fidelis</name>
    <dbReference type="NCBI Taxonomy" id="2613842"/>
    <lineage>
        <taxon>Bacteria</taxon>
        <taxon>Pseudomonadati</taxon>
        <taxon>Pseudomonadota</taxon>
        <taxon>Gammaproteobacteria</taxon>
        <taxon>Chromatiales</taxon>
        <taxon>Wenzhouxiangellaceae</taxon>
        <taxon>Marinihelvus</taxon>
    </lineage>
</organism>
<dbReference type="Pfam" id="PF00664">
    <property type="entry name" value="ABC_membrane"/>
    <property type="match status" value="1"/>
</dbReference>
<dbReference type="Proteomes" id="UP000325372">
    <property type="component" value="Unassembled WGS sequence"/>
</dbReference>
<evidence type="ECO:0000313" key="14">
    <source>
        <dbReference type="EMBL" id="KAA9132107.1"/>
    </source>
</evidence>
<protein>
    <submittedName>
        <fullName evidence="14">Lipid A export permease/ATP-binding protein MsbA</fullName>
    </submittedName>
</protein>
<sequence>MLLVGVLGVSLDAAMQALFIKFIEPLIDRVFVDKDSEFGLWLAGAIMVVVALRVVGHFAGAYGMEWTGRRVVADLRRELFDSYLELPARFFDCFTAGQLISKLTYNSEQVANAATDAIIAVIRDVMLLLYLLILMLTLNVKLTGVMLLLAPAVAIVVTVISRRFRKISGRIQDSMGDVAHITEEAVVGQRVVKVFQGQDEERARFKAANERNRRLHMRMVATHMASSSMVQISAGLAMVVLMVVSSRPAMLEEISAGTFTAMFFAMVATIPPLKRLTSVQSKVQKGIAAAESIFRVVDDERESADEGVGVDRVGGELVFRDVGFRYPDGHDERPALEGISFEVPAGSVTALVGRSGSGKTTLASLLPRFYTGFEGQILLDGQPLQDYRLDDLRRQIALVSQDVVLFNDTVAGNIAYGALAGAAREDIEKAARDAHAMEFIEQLPEGLDTPVGENGARLSGGQRQRIAIARALLKDAPVLILDEATSALDSESERAFQQALEEVMKDRTVIVIAHRLSTIENADQVVVLDGGRVVERGDHDTLLADGGAYAQLYRTQFGELQA</sequence>
<evidence type="ECO:0000256" key="2">
    <source>
        <dbReference type="ARBA" id="ARBA00022448"/>
    </source>
</evidence>
<evidence type="ECO:0000256" key="3">
    <source>
        <dbReference type="ARBA" id="ARBA00022475"/>
    </source>
</evidence>
<keyword evidence="8 11" id="KW-1133">Transmembrane helix</keyword>
<feature type="domain" description="ABC transmembrane type-1" evidence="13">
    <location>
        <begin position="3"/>
        <end position="285"/>
    </location>
</feature>
<feature type="domain" description="ABC transporter" evidence="12">
    <location>
        <begin position="317"/>
        <end position="555"/>
    </location>
</feature>
<dbReference type="InterPro" id="IPR011527">
    <property type="entry name" value="ABC1_TM_dom"/>
</dbReference>
<feature type="transmembrane region" description="Helical" evidence="11">
    <location>
        <begin position="142"/>
        <end position="160"/>
    </location>
</feature>
<dbReference type="GO" id="GO:0005524">
    <property type="term" value="F:ATP binding"/>
    <property type="evidence" value="ECO:0007669"/>
    <property type="project" value="UniProtKB-KW"/>
</dbReference>
<dbReference type="Pfam" id="PF00005">
    <property type="entry name" value="ABC_tran"/>
    <property type="match status" value="1"/>
</dbReference>
<gene>
    <name evidence="14" type="primary">msbA</name>
    <name evidence="14" type="ORF">F3N42_07160</name>
</gene>
<feature type="transmembrane region" description="Helical" evidence="11">
    <location>
        <begin position="117"/>
        <end position="136"/>
    </location>
</feature>
<evidence type="ECO:0000256" key="9">
    <source>
        <dbReference type="ARBA" id="ARBA00023055"/>
    </source>
</evidence>
<keyword evidence="2" id="KW-0813">Transport</keyword>
<dbReference type="PROSITE" id="PS00211">
    <property type="entry name" value="ABC_TRANSPORTER_1"/>
    <property type="match status" value="1"/>
</dbReference>
<dbReference type="InterPro" id="IPR003439">
    <property type="entry name" value="ABC_transporter-like_ATP-bd"/>
</dbReference>
<dbReference type="SMART" id="SM00382">
    <property type="entry name" value="AAA"/>
    <property type="match status" value="1"/>
</dbReference>